<gene>
    <name evidence="1" type="ORF">BLIN9172_00195</name>
</gene>
<evidence type="ECO:0000313" key="1">
    <source>
        <dbReference type="EMBL" id="SMX63147.1"/>
    </source>
</evidence>
<protein>
    <submittedName>
        <fullName evidence="1">Uncharacterized protein</fullName>
    </submittedName>
</protein>
<dbReference type="Proteomes" id="UP000234641">
    <property type="component" value="Unassembled WGS sequence"/>
</dbReference>
<dbReference type="AlphaFoldDB" id="A0A2H1HJP8"/>
<evidence type="ECO:0000313" key="2">
    <source>
        <dbReference type="Proteomes" id="UP000234641"/>
    </source>
</evidence>
<accession>A0A2H1HJP8</accession>
<name>A0A2H1HJP8_BRELN</name>
<reference evidence="1 2" key="1">
    <citation type="submission" date="2017-03" db="EMBL/GenBank/DDBJ databases">
        <authorList>
            <person name="Afonso C.L."/>
            <person name="Miller P.J."/>
            <person name="Scott M.A."/>
            <person name="Spackman E."/>
            <person name="Goraichik I."/>
            <person name="Dimitrov K.M."/>
            <person name="Suarez D.L."/>
            <person name="Swayne D.E."/>
        </authorList>
    </citation>
    <scope>NUCLEOTIDE SEQUENCE [LARGE SCALE GENOMIC DNA]</scope>
    <source>
        <strain evidence="1 2">ATCC 9172</strain>
    </source>
</reference>
<dbReference type="EMBL" id="FXYY01000001">
    <property type="protein sequence ID" value="SMX63147.1"/>
    <property type="molecule type" value="Genomic_DNA"/>
</dbReference>
<proteinExistence type="predicted"/>
<organism evidence="1 2">
    <name type="scientific">Brevibacterium linens ATCC 9172</name>
    <dbReference type="NCBI Taxonomy" id="1255617"/>
    <lineage>
        <taxon>Bacteria</taxon>
        <taxon>Bacillati</taxon>
        <taxon>Actinomycetota</taxon>
        <taxon>Actinomycetes</taxon>
        <taxon>Micrococcales</taxon>
        <taxon>Brevibacteriaceae</taxon>
        <taxon>Brevibacterium</taxon>
    </lineage>
</organism>
<sequence length="75" mass="8395">MLTAFQSWNMVNETHTIHISTMNLGSHCLAVPTIALPRRWRPQPYLAGSAHFRVNSPVSNMGYSPKSELLRKSAS</sequence>